<dbReference type="PROSITE" id="PS50928">
    <property type="entry name" value="ABC_TM1"/>
    <property type="match status" value="1"/>
</dbReference>
<dbReference type="RefSeq" id="WP_348789886.1">
    <property type="nucleotide sequence ID" value="NZ_CP157390.1"/>
</dbReference>
<dbReference type="InterPro" id="IPR000515">
    <property type="entry name" value="MetI-like"/>
</dbReference>
<dbReference type="PANTHER" id="PTHR30193:SF37">
    <property type="entry name" value="INNER MEMBRANE ABC TRANSPORTER PERMEASE PROTEIN YCJO"/>
    <property type="match status" value="1"/>
</dbReference>
<feature type="domain" description="ABC transmembrane type-1" evidence="8">
    <location>
        <begin position="86"/>
        <end position="298"/>
    </location>
</feature>
<dbReference type="Pfam" id="PF00528">
    <property type="entry name" value="BPD_transp_1"/>
    <property type="match status" value="1"/>
</dbReference>
<comment type="subcellular location">
    <subcellularLocation>
        <location evidence="1 7">Cell membrane</location>
        <topology evidence="1 7">Multi-pass membrane protein</topology>
    </subcellularLocation>
</comment>
<dbReference type="GO" id="GO:0055085">
    <property type="term" value="P:transmembrane transport"/>
    <property type="evidence" value="ECO:0007669"/>
    <property type="project" value="InterPro"/>
</dbReference>
<keyword evidence="2 7" id="KW-0813">Transport</keyword>
<evidence type="ECO:0000256" key="6">
    <source>
        <dbReference type="ARBA" id="ARBA00023136"/>
    </source>
</evidence>
<keyword evidence="4 7" id="KW-0812">Transmembrane</keyword>
<keyword evidence="6 7" id="KW-0472">Membrane</keyword>
<evidence type="ECO:0000256" key="7">
    <source>
        <dbReference type="RuleBase" id="RU363032"/>
    </source>
</evidence>
<feature type="transmembrane region" description="Helical" evidence="7">
    <location>
        <begin position="124"/>
        <end position="144"/>
    </location>
</feature>
<evidence type="ECO:0000259" key="8">
    <source>
        <dbReference type="PROSITE" id="PS50928"/>
    </source>
</evidence>
<accession>A0AAU7GG95</accession>
<keyword evidence="3" id="KW-1003">Cell membrane</keyword>
<organism evidence="9">
    <name type="scientific">Leifsonia sp. NPDC080035</name>
    <dbReference type="NCBI Taxonomy" id="3143936"/>
    <lineage>
        <taxon>Bacteria</taxon>
        <taxon>Bacillati</taxon>
        <taxon>Actinomycetota</taxon>
        <taxon>Actinomycetes</taxon>
        <taxon>Micrococcales</taxon>
        <taxon>Microbacteriaceae</taxon>
        <taxon>Leifsonia</taxon>
    </lineage>
</organism>
<keyword evidence="5 7" id="KW-1133">Transmembrane helix</keyword>
<gene>
    <name evidence="9" type="ORF">AAME72_08920</name>
</gene>
<proteinExistence type="inferred from homology"/>
<evidence type="ECO:0000313" key="9">
    <source>
        <dbReference type="EMBL" id="XBM49976.1"/>
    </source>
</evidence>
<evidence type="ECO:0000256" key="2">
    <source>
        <dbReference type="ARBA" id="ARBA00022448"/>
    </source>
</evidence>
<evidence type="ECO:0000256" key="5">
    <source>
        <dbReference type="ARBA" id="ARBA00022989"/>
    </source>
</evidence>
<protein>
    <submittedName>
        <fullName evidence="9">Sugar ABC transporter permease</fullName>
    </submittedName>
</protein>
<sequence length="305" mass="32834">MSQSSVTLRARTAAASTTRSRSRRAARIRLWLTAGAFLLPAMIGLLILRIIPTVQAIGTSLTNRVGTVSFANFGYVFSDPSFLNALKVTLLFSVIINPIQIALALWLAVVLTKRVPGVGVWRTLILLPIAVPQIVSAIVWGVLFRPDGPLNGILETLGIAPVPWLVSPDTALLSIMIICTWVGVGYWMTFLVAGIKDIPASLYEASELDGAGGWQQFRYITLPGLRRPLLFVLVADTVANFLVFAPVRILTQGGPQGSTNLIMNFIFERAYTLADPAGAAAATIVLVLIVVCVVGVQFRLLPGKD</sequence>
<feature type="transmembrane region" description="Helical" evidence="7">
    <location>
        <begin position="171"/>
        <end position="193"/>
    </location>
</feature>
<feature type="transmembrane region" description="Helical" evidence="7">
    <location>
        <begin position="277"/>
        <end position="301"/>
    </location>
</feature>
<dbReference type="EMBL" id="CP157390">
    <property type="protein sequence ID" value="XBM49976.1"/>
    <property type="molecule type" value="Genomic_DNA"/>
</dbReference>
<evidence type="ECO:0000256" key="1">
    <source>
        <dbReference type="ARBA" id="ARBA00004651"/>
    </source>
</evidence>
<dbReference type="PANTHER" id="PTHR30193">
    <property type="entry name" value="ABC TRANSPORTER PERMEASE PROTEIN"/>
    <property type="match status" value="1"/>
</dbReference>
<feature type="transmembrane region" description="Helical" evidence="7">
    <location>
        <begin position="90"/>
        <end position="112"/>
    </location>
</feature>
<evidence type="ECO:0000256" key="4">
    <source>
        <dbReference type="ARBA" id="ARBA00022692"/>
    </source>
</evidence>
<dbReference type="AlphaFoldDB" id="A0AAU7GG95"/>
<dbReference type="SUPFAM" id="SSF161098">
    <property type="entry name" value="MetI-like"/>
    <property type="match status" value="1"/>
</dbReference>
<dbReference type="Gene3D" id="1.10.3720.10">
    <property type="entry name" value="MetI-like"/>
    <property type="match status" value="1"/>
</dbReference>
<dbReference type="InterPro" id="IPR051393">
    <property type="entry name" value="ABC_transporter_permease"/>
</dbReference>
<dbReference type="CDD" id="cd06261">
    <property type="entry name" value="TM_PBP2"/>
    <property type="match status" value="1"/>
</dbReference>
<feature type="transmembrane region" description="Helical" evidence="7">
    <location>
        <begin position="30"/>
        <end position="51"/>
    </location>
</feature>
<dbReference type="GO" id="GO:0005886">
    <property type="term" value="C:plasma membrane"/>
    <property type="evidence" value="ECO:0007669"/>
    <property type="project" value="UniProtKB-SubCell"/>
</dbReference>
<feature type="transmembrane region" description="Helical" evidence="7">
    <location>
        <begin position="228"/>
        <end position="250"/>
    </location>
</feature>
<comment type="similarity">
    <text evidence="7">Belongs to the binding-protein-dependent transport system permease family.</text>
</comment>
<name>A0AAU7GG95_9MICO</name>
<reference evidence="9" key="1">
    <citation type="submission" date="2024-05" db="EMBL/GenBank/DDBJ databases">
        <title>The Natural Products Discovery Center: Release of the First 8490 Sequenced Strains for Exploring Actinobacteria Biosynthetic Diversity.</title>
        <authorList>
            <person name="Kalkreuter E."/>
            <person name="Kautsar S.A."/>
            <person name="Yang D."/>
            <person name="Bader C.D."/>
            <person name="Teijaro C.N."/>
            <person name="Fluegel L."/>
            <person name="Davis C.M."/>
            <person name="Simpson J.R."/>
            <person name="Lauterbach L."/>
            <person name="Steele A.D."/>
            <person name="Gui C."/>
            <person name="Meng S."/>
            <person name="Li G."/>
            <person name="Viehrig K."/>
            <person name="Ye F."/>
            <person name="Su P."/>
            <person name="Kiefer A.F."/>
            <person name="Nichols A."/>
            <person name="Cepeda A.J."/>
            <person name="Yan W."/>
            <person name="Fan B."/>
            <person name="Jiang Y."/>
            <person name="Adhikari A."/>
            <person name="Zheng C.-J."/>
            <person name="Schuster L."/>
            <person name="Cowan T.M."/>
            <person name="Smanski M.J."/>
            <person name="Chevrette M.G."/>
            <person name="de Carvalho L.P.S."/>
            <person name="Shen B."/>
        </authorList>
    </citation>
    <scope>NUCLEOTIDE SEQUENCE</scope>
    <source>
        <strain evidence="9">NPDC080035</strain>
    </source>
</reference>
<evidence type="ECO:0000256" key="3">
    <source>
        <dbReference type="ARBA" id="ARBA00022475"/>
    </source>
</evidence>
<dbReference type="InterPro" id="IPR035906">
    <property type="entry name" value="MetI-like_sf"/>
</dbReference>